<keyword evidence="3" id="KW-1185">Reference proteome</keyword>
<gene>
    <name evidence="2" type="ORF">EW145_g8104</name>
</gene>
<evidence type="ECO:0000313" key="2">
    <source>
        <dbReference type="EMBL" id="THG94624.1"/>
    </source>
</evidence>
<proteinExistence type="predicted"/>
<feature type="region of interest" description="Disordered" evidence="1">
    <location>
        <begin position="152"/>
        <end position="189"/>
    </location>
</feature>
<dbReference type="Proteomes" id="UP000308199">
    <property type="component" value="Unassembled WGS sequence"/>
</dbReference>
<sequence>MDGVDSDVFVKFTSKYCEAAHKHLADHGHGLAPTLHACVRIRGGLLMVTMDFVVGEDGHDAGYVFGDLRLPNGHGCQGRPRRASGASLSRQKILDLATILKSARTFPGRLLSNNTPRAAVDAAAAAAIHAADTADTDADADADTDTQQTTIADNQRARKLRPPRRKPGQRLCTLSRTSLPPRARPPGPCRPSSSCVFFFLPVYALRARA</sequence>
<dbReference type="OrthoDB" id="2801156at2759"/>
<dbReference type="AlphaFoldDB" id="A0A4S4K9M4"/>
<accession>A0A4S4K9M4</accession>
<protein>
    <submittedName>
        <fullName evidence="2">Uncharacterized protein</fullName>
    </submittedName>
</protein>
<name>A0A4S4K9M4_9AGAM</name>
<feature type="compositionally biased region" description="Basic residues" evidence="1">
    <location>
        <begin position="157"/>
        <end position="168"/>
    </location>
</feature>
<comment type="caution">
    <text evidence="2">The sequence shown here is derived from an EMBL/GenBank/DDBJ whole genome shotgun (WGS) entry which is preliminary data.</text>
</comment>
<evidence type="ECO:0000256" key="1">
    <source>
        <dbReference type="SAM" id="MobiDB-lite"/>
    </source>
</evidence>
<organism evidence="2 3">
    <name type="scientific">Phellinidium pouzarii</name>
    <dbReference type="NCBI Taxonomy" id="167371"/>
    <lineage>
        <taxon>Eukaryota</taxon>
        <taxon>Fungi</taxon>
        <taxon>Dikarya</taxon>
        <taxon>Basidiomycota</taxon>
        <taxon>Agaricomycotina</taxon>
        <taxon>Agaricomycetes</taxon>
        <taxon>Hymenochaetales</taxon>
        <taxon>Hymenochaetaceae</taxon>
        <taxon>Phellinidium</taxon>
    </lineage>
</organism>
<evidence type="ECO:0000313" key="3">
    <source>
        <dbReference type="Proteomes" id="UP000308199"/>
    </source>
</evidence>
<reference evidence="2 3" key="1">
    <citation type="submission" date="2019-02" db="EMBL/GenBank/DDBJ databases">
        <title>Genome sequencing of the rare red list fungi Phellinidium pouzarii.</title>
        <authorList>
            <person name="Buettner E."/>
            <person name="Kellner H."/>
        </authorList>
    </citation>
    <scope>NUCLEOTIDE SEQUENCE [LARGE SCALE GENOMIC DNA]</scope>
    <source>
        <strain evidence="2 3">DSM 108285</strain>
    </source>
</reference>
<dbReference type="EMBL" id="SGPK01001077">
    <property type="protein sequence ID" value="THG94624.1"/>
    <property type="molecule type" value="Genomic_DNA"/>
</dbReference>